<dbReference type="EMBL" id="JAJAGQ010000013">
    <property type="protein sequence ID" value="KAJ8546174.1"/>
    <property type="molecule type" value="Genomic_DNA"/>
</dbReference>
<gene>
    <name evidence="1" type="ORF">K7X08_018757</name>
</gene>
<accession>A0A9Q1LXJ7</accession>
<dbReference type="InterPro" id="IPR006553">
    <property type="entry name" value="Leu-rich_rpt_Cys-con_subtyp"/>
</dbReference>
<protein>
    <submittedName>
        <fullName evidence="1">Uncharacterized protein</fullName>
    </submittedName>
</protein>
<dbReference type="SMART" id="SM00367">
    <property type="entry name" value="LRR_CC"/>
    <property type="match status" value="2"/>
</dbReference>
<dbReference type="Gene3D" id="3.80.10.10">
    <property type="entry name" value="Ribonuclease Inhibitor"/>
    <property type="match status" value="1"/>
</dbReference>
<reference evidence="2" key="1">
    <citation type="journal article" date="2023" name="Proc. Natl. Acad. Sci. U.S.A.">
        <title>Genomic and structural basis for evolution of tropane alkaloid biosynthesis.</title>
        <authorList>
            <person name="Wanga Y.-J."/>
            <person name="Taina T."/>
            <person name="Yua J.-Y."/>
            <person name="Lia J."/>
            <person name="Xua B."/>
            <person name="Chenc J."/>
            <person name="D'Auriad J.C."/>
            <person name="Huanga J.-P."/>
            <person name="Huanga S.-X."/>
        </authorList>
    </citation>
    <scope>NUCLEOTIDE SEQUENCE [LARGE SCALE GENOMIC DNA]</scope>
    <source>
        <strain evidence="2">cv. KIB-2019</strain>
    </source>
</reference>
<evidence type="ECO:0000313" key="2">
    <source>
        <dbReference type="Proteomes" id="UP001152561"/>
    </source>
</evidence>
<keyword evidence="2" id="KW-1185">Reference proteome</keyword>
<comment type="caution">
    <text evidence="1">The sequence shown here is derived from an EMBL/GenBank/DDBJ whole genome shotgun (WGS) entry which is preliminary data.</text>
</comment>
<organism evidence="1 2">
    <name type="scientific">Anisodus acutangulus</name>
    <dbReference type="NCBI Taxonomy" id="402998"/>
    <lineage>
        <taxon>Eukaryota</taxon>
        <taxon>Viridiplantae</taxon>
        <taxon>Streptophyta</taxon>
        <taxon>Embryophyta</taxon>
        <taxon>Tracheophyta</taxon>
        <taxon>Spermatophyta</taxon>
        <taxon>Magnoliopsida</taxon>
        <taxon>eudicotyledons</taxon>
        <taxon>Gunneridae</taxon>
        <taxon>Pentapetalae</taxon>
        <taxon>asterids</taxon>
        <taxon>lamiids</taxon>
        <taxon>Solanales</taxon>
        <taxon>Solanaceae</taxon>
        <taxon>Solanoideae</taxon>
        <taxon>Hyoscyameae</taxon>
        <taxon>Anisodus</taxon>
    </lineage>
</organism>
<dbReference type="InterPro" id="IPR032675">
    <property type="entry name" value="LRR_dom_sf"/>
</dbReference>
<name>A0A9Q1LXJ7_9SOLA</name>
<dbReference type="Proteomes" id="UP001152561">
    <property type="component" value="Unassembled WGS sequence"/>
</dbReference>
<proteinExistence type="predicted"/>
<sequence length="120" mass="13371">MKRREERKTEQLRVLVELNCLCDLTSAVSRKWRRGERIASSRSRWGCQITDRGLYQLSTAKCISILSSLSLWGTTGITDTGVVQLISRANSLQHLNIGGTFITDTSLFAIAGSCPHLKTM</sequence>
<dbReference type="AlphaFoldDB" id="A0A9Q1LXJ7"/>
<evidence type="ECO:0000313" key="1">
    <source>
        <dbReference type="EMBL" id="KAJ8546174.1"/>
    </source>
</evidence>
<dbReference type="SUPFAM" id="SSF52047">
    <property type="entry name" value="RNI-like"/>
    <property type="match status" value="1"/>
</dbReference>
<dbReference type="OrthoDB" id="550575at2759"/>